<dbReference type="EMBL" id="FQYU01000004">
    <property type="protein sequence ID" value="SHJ37727.1"/>
    <property type="molecule type" value="Genomic_DNA"/>
</dbReference>
<protein>
    <submittedName>
        <fullName evidence="2">HupE / UreJ protein</fullName>
    </submittedName>
</protein>
<feature type="transmembrane region" description="Helical" evidence="1">
    <location>
        <begin position="208"/>
        <end position="229"/>
    </location>
</feature>
<evidence type="ECO:0000313" key="3">
    <source>
        <dbReference type="Proteomes" id="UP000184543"/>
    </source>
</evidence>
<evidence type="ECO:0000313" key="2">
    <source>
        <dbReference type="EMBL" id="SHJ37727.1"/>
    </source>
</evidence>
<feature type="transmembrane region" description="Helical" evidence="1">
    <location>
        <begin position="321"/>
        <end position="339"/>
    </location>
</feature>
<proteinExistence type="predicted"/>
<keyword evidence="3" id="KW-1185">Reference proteome</keyword>
<dbReference type="STRING" id="192903.SAMN04488513_104113"/>
<dbReference type="OrthoDB" id="9808870at2"/>
<keyword evidence="1" id="KW-0812">Transmembrane</keyword>
<dbReference type="Proteomes" id="UP000184543">
    <property type="component" value="Unassembled WGS sequence"/>
</dbReference>
<feature type="transmembrane region" description="Helical" evidence="1">
    <location>
        <begin position="351"/>
        <end position="375"/>
    </location>
</feature>
<gene>
    <name evidence="2" type="ORF">SAMN04488513_104113</name>
</gene>
<organism evidence="2 3">
    <name type="scientific">Pseudozobellia thermophila</name>
    <dbReference type="NCBI Taxonomy" id="192903"/>
    <lineage>
        <taxon>Bacteria</taxon>
        <taxon>Pseudomonadati</taxon>
        <taxon>Bacteroidota</taxon>
        <taxon>Flavobacteriia</taxon>
        <taxon>Flavobacteriales</taxon>
        <taxon>Flavobacteriaceae</taxon>
        <taxon>Pseudozobellia</taxon>
    </lineage>
</organism>
<name>A0A1M6ITJ0_9FLAO</name>
<evidence type="ECO:0000256" key="1">
    <source>
        <dbReference type="SAM" id="Phobius"/>
    </source>
</evidence>
<dbReference type="InterPro" id="IPR032809">
    <property type="entry name" value="Put_HupE_UreJ"/>
</dbReference>
<reference evidence="3" key="1">
    <citation type="submission" date="2016-11" db="EMBL/GenBank/DDBJ databases">
        <authorList>
            <person name="Varghese N."/>
            <person name="Submissions S."/>
        </authorList>
    </citation>
    <scope>NUCLEOTIDE SEQUENCE [LARGE SCALE GENOMIC DNA]</scope>
    <source>
        <strain evidence="3">DSM 19858</strain>
    </source>
</reference>
<keyword evidence="1" id="KW-0472">Membrane</keyword>
<sequence>MLNKNIAKFCIFSNVMKKLLPLLTIFLLLPLIGFSHQPKQSLIYLRIYEETGIEGRFEVNANELVNVFGLVYGLNPTIDEVRPHQDRIQAYLLRHAKFSSGPEAFTIVFTGEISKLDTDFGDFINFHFRLEPFTDLPDELTIAYTGFMEEDPSHRCLIVMEYNWKAGLINNESLVALDLSKDRSMGTISLTETSLWKGFMAMVRQGMWHIWIGMDHILFLLALILPSVVRRKRDRVAATGPRGAKLGGDLLGWVPVEKFRPAFMYILKIVTFFTLAHTITLSLAALNIIDLPSRLVESIIAFSVGLAALHNITPIFRGRDWIIAFVFGLFHGFGFASVLGELGFKGEYLSLSLVGFNVGVEIGQIVIIALIFPILYLIRNRKLYPKLLVGLSVLLILVSTYWFIERAFDVDLPLDEAVNRLLYPIARFIGLL</sequence>
<accession>A0A1M6ITJ0</accession>
<keyword evidence="1" id="KW-1133">Transmembrane helix</keyword>
<dbReference type="AlphaFoldDB" id="A0A1M6ITJ0"/>
<feature type="transmembrane region" description="Helical" evidence="1">
    <location>
        <begin position="295"/>
        <end position="312"/>
    </location>
</feature>
<dbReference type="Pfam" id="PF13795">
    <property type="entry name" value="HupE_UreJ_2"/>
    <property type="match status" value="1"/>
</dbReference>
<feature type="transmembrane region" description="Helical" evidence="1">
    <location>
        <begin position="387"/>
        <end position="404"/>
    </location>
</feature>
<feature type="transmembrane region" description="Helical" evidence="1">
    <location>
        <begin position="265"/>
        <end position="289"/>
    </location>
</feature>